<keyword evidence="1" id="KW-0732">Signal</keyword>
<accession>A0ABR3RW40</accession>
<feature type="signal peptide" evidence="1">
    <location>
        <begin position="1"/>
        <end position="23"/>
    </location>
</feature>
<protein>
    <submittedName>
        <fullName evidence="2">Uncharacterized protein</fullName>
    </submittedName>
</protein>
<reference evidence="2 3" key="1">
    <citation type="submission" date="2024-02" db="EMBL/GenBank/DDBJ databases">
        <title>De novo assembly and annotation of 12 fungi associated with fruit tree decline syndrome in Ontario, Canada.</title>
        <authorList>
            <person name="Sulman M."/>
            <person name="Ellouze W."/>
            <person name="Ilyukhin E."/>
        </authorList>
    </citation>
    <scope>NUCLEOTIDE SEQUENCE [LARGE SCALE GENOMIC DNA]</scope>
    <source>
        <strain evidence="2 3">M97-236</strain>
    </source>
</reference>
<gene>
    <name evidence="2" type="ORF">SLS59_001817</name>
</gene>
<evidence type="ECO:0000313" key="3">
    <source>
        <dbReference type="Proteomes" id="UP001521222"/>
    </source>
</evidence>
<sequence length="306" mass="33839">MSLRQRIITTVIILFCVLSAAAAGSSLNDAFSALPPRSSPTPPILSALNETFYPDLANTSTPDPITVPEPDLVQVAYDTIPDEQRMRTAWQGKATIEVYMLSEPFQTVGNVTGSTLYNVVWQTLAADCPIRIGRQNNKKCWSEFHPFPTRYRKDGGSWEESLNQIHVESSYFTNLQTRNLLIGSIAGALQSVTEMARNCFSVNDSASGNRYCNVPMKIGAYTKDSHIAMALTSDIIDDNDGSFHCCDSREAVDAKLDELKSELLSVYSGGQNKSRLVECHLGCRDDQREENIDVDKLLIEMISLGL</sequence>
<evidence type="ECO:0000313" key="2">
    <source>
        <dbReference type="EMBL" id="KAL1608627.1"/>
    </source>
</evidence>
<dbReference type="EMBL" id="JAKIXB020000005">
    <property type="protein sequence ID" value="KAL1608627.1"/>
    <property type="molecule type" value="Genomic_DNA"/>
</dbReference>
<feature type="chain" id="PRO_5045360144" evidence="1">
    <location>
        <begin position="24"/>
        <end position="306"/>
    </location>
</feature>
<proteinExistence type="predicted"/>
<dbReference type="Proteomes" id="UP001521222">
    <property type="component" value="Unassembled WGS sequence"/>
</dbReference>
<keyword evidence="3" id="KW-1185">Reference proteome</keyword>
<organism evidence="2 3">
    <name type="scientific">Nothophoma quercina</name>
    <dbReference type="NCBI Taxonomy" id="749835"/>
    <lineage>
        <taxon>Eukaryota</taxon>
        <taxon>Fungi</taxon>
        <taxon>Dikarya</taxon>
        <taxon>Ascomycota</taxon>
        <taxon>Pezizomycotina</taxon>
        <taxon>Dothideomycetes</taxon>
        <taxon>Pleosporomycetidae</taxon>
        <taxon>Pleosporales</taxon>
        <taxon>Pleosporineae</taxon>
        <taxon>Didymellaceae</taxon>
        <taxon>Nothophoma</taxon>
    </lineage>
</organism>
<evidence type="ECO:0000256" key="1">
    <source>
        <dbReference type="SAM" id="SignalP"/>
    </source>
</evidence>
<name>A0ABR3RW40_9PLEO</name>
<comment type="caution">
    <text evidence="2">The sequence shown here is derived from an EMBL/GenBank/DDBJ whole genome shotgun (WGS) entry which is preliminary data.</text>
</comment>